<keyword evidence="2" id="KW-0238">DNA-binding</keyword>
<accession>A0A1B3IST1</accession>
<keyword evidence="5" id="KW-0614">Plasmid</keyword>
<dbReference type="Gene3D" id="3.30.730.10">
    <property type="entry name" value="AP2/ERF domain"/>
    <property type="match status" value="1"/>
</dbReference>
<reference evidence="6 7" key="2">
    <citation type="submission" date="2018-06" db="EMBL/GenBank/DDBJ databases">
        <authorList>
            <consortium name="Pathogen Informatics"/>
            <person name="Doyle S."/>
        </authorList>
    </citation>
    <scope>NUCLEOTIDE SEQUENCE [LARGE SCALE GENOMIC DNA]</scope>
    <source>
        <strain evidence="6 7">NCTC10702</strain>
    </source>
</reference>
<dbReference type="AlphaFoldDB" id="A0A1B3IST1"/>
<evidence type="ECO:0000313" key="6">
    <source>
        <dbReference type="EMBL" id="SUL28308.1"/>
    </source>
</evidence>
<evidence type="ECO:0000259" key="4">
    <source>
        <dbReference type="PROSITE" id="PS51032"/>
    </source>
</evidence>
<dbReference type="Proteomes" id="UP000254116">
    <property type="component" value="Unassembled WGS sequence"/>
</dbReference>
<evidence type="ECO:0000313" key="5">
    <source>
        <dbReference type="EMBL" id="AOF44130.1"/>
    </source>
</evidence>
<organism evidence="5">
    <name type="scientific">Staphylococcus aureus</name>
    <dbReference type="NCBI Taxonomy" id="1280"/>
    <lineage>
        <taxon>Bacteria</taxon>
        <taxon>Bacillati</taxon>
        <taxon>Bacillota</taxon>
        <taxon>Bacilli</taxon>
        <taxon>Bacillales</taxon>
        <taxon>Staphylococcaceae</taxon>
        <taxon>Staphylococcus</taxon>
    </lineage>
</organism>
<evidence type="ECO:0000256" key="2">
    <source>
        <dbReference type="ARBA" id="ARBA00023125"/>
    </source>
</evidence>
<keyword evidence="3" id="KW-0804">Transcription</keyword>
<evidence type="ECO:0000313" key="7">
    <source>
        <dbReference type="Proteomes" id="UP000254116"/>
    </source>
</evidence>
<dbReference type="GO" id="GO:0003700">
    <property type="term" value="F:DNA-binding transcription factor activity"/>
    <property type="evidence" value="ECO:0007669"/>
    <property type="project" value="InterPro"/>
</dbReference>
<dbReference type="PROSITE" id="PS51032">
    <property type="entry name" value="AP2_ERF"/>
    <property type="match status" value="1"/>
</dbReference>
<dbReference type="InterPro" id="IPR036955">
    <property type="entry name" value="AP2/ERF_dom_sf"/>
</dbReference>
<dbReference type="EMBL" id="UHBY01000001">
    <property type="protein sequence ID" value="SUL28308.1"/>
    <property type="molecule type" value="Genomic_DNA"/>
</dbReference>
<dbReference type="GO" id="GO:0003677">
    <property type="term" value="F:DNA binding"/>
    <property type="evidence" value="ECO:0007669"/>
    <property type="project" value="UniProtKB-KW"/>
</dbReference>
<reference evidence="5" key="1">
    <citation type="submission" date="2016-04" db="EMBL/GenBank/DDBJ databases">
        <title>Sequencing of conjugative plasmid pWBG637.</title>
        <authorList>
            <person name="Ramsay J.P."/>
        </authorList>
    </citation>
    <scope>NUCLEOTIDE SEQUENCE</scope>
    <source>
        <strain evidence="5">WBG1024</strain>
        <plasmid evidence="5">pWBG637</plasmid>
    </source>
</reference>
<dbReference type="RefSeq" id="WP_031867322.1">
    <property type="nucleotide sequence ID" value="NZ_CP089501.1"/>
</dbReference>
<evidence type="ECO:0000256" key="3">
    <source>
        <dbReference type="ARBA" id="ARBA00023163"/>
    </source>
</evidence>
<gene>
    <name evidence="6" type="ORF">NCTC10702_00003</name>
    <name evidence="5" type="ORF">pWBG637_00004</name>
</gene>
<name>A0A1B3IST1_STAAU</name>
<evidence type="ECO:0000256" key="1">
    <source>
        <dbReference type="ARBA" id="ARBA00023015"/>
    </source>
</evidence>
<dbReference type="EMBL" id="KX086582">
    <property type="protein sequence ID" value="AOF44130.1"/>
    <property type="molecule type" value="Genomic_DNA"/>
</dbReference>
<keyword evidence="1" id="KW-0805">Transcription regulation</keyword>
<dbReference type="SUPFAM" id="SSF54171">
    <property type="entry name" value="DNA-binding domain"/>
    <property type="match status" value="1"/>
</dbReference>
<geneLocation type="plasmid" evidence="5">
    <name>pWBG637</name>
</geneLocation>
<dbReference type="InterPro" id="IPR001471">
    <property type="entry name" value="AP2/ERF_dom"/>
</dbReference>
<feature type="domain" description="AP2/ERF" evidence="4">
    <location>
        <begin position="93"/>
        <end position="149"/>
    </location>
</feature>
<protein>
    <submittedName>
        <fullName evidence="6">AP2 domain</fullName>
    </submittedName>
</protein>
<sequence length="149" mass="17679">MKKIYIENIDDYILVDDEDFERVNFYKWHKSYAHDTQRFLAQILGKKTALPVFILNNQYAYQKDKNNDFTRKNLGADKHSFRYRAPQKNSSSKYKGVSYDSKHNKWVASIYAEGEKKYLGRFVDEKECAKAYNNAVLKYWDGDGYLNDV</sequence>
<proteinExistence type="predicted"/>
<dbReference type="InterPro" id="IPR016177">
    <property type="entry name" value="DNA-bd_dom_sf"/>
</dbReference>